<dbReference type="InParanoid" id="I7MFQ5"/>
<proteinExistence type="predicted"/>
<dbReference type="KEGG" id="tet:TTHERM_00723140"/>
<gene>
    <name evidence="1" type="ORF">TTHERM_00723140</name>
</gene>
<keyword evidence="2" id="KW-1185">Reference proteome</keyword>
<sequence>MLNNKEALKNAPKKLVSTFRKIKQSDDLQNIDGNYNTRTFVINMTEQKISYSSIFTKKKTFKFDVKINYYFQNSNIMLQKKQIDYAVPNISVQTKKPLGDWVHTLLIKFKENQKIKKKNILLVTNEKDTIDLWTYLLYLENKIKLLTPYQKNRTMSGVIVQMQKLPNLQVIMEMDRDVEDSHFTKIKNGFRYTLNSLPSVCEHQEMTPSMQLQKQNKLSEISERSQNEERYCTGTIFSQPSSQKQSSNDPIFNQKINVNQKDENQQKKSMKQLGSSLFKKSLTETKKFHHRVNSIEYDDDFHRVPEEGDIKFIINQKDKSLIKKINTLSESMHFENYNSFNKYSLSHSLTFNN</sequence>
<evidence type="ECO:0000313" key="2">
    <source>
        <dbReference type="Proteomes" id="UP000009168"/>
    </source>
</evidence>
<dbReference type="EMBL" id="GG662432">
    <property type="protein sequence ID" value="EAR84129.1"/>
    <property type="molecule type" value="Genomic_DNA"/>
</dbReference>
<dbReference type="GeneID" id="7833908"/>
<dbReference type="Proteomes" id="UP000009168">
    <property type="component" value="Unassembled WGS sequence"/>
</dbReference>
<dbReference type="RefSeq" id="XP_001031792.1">
    <property type="nucleotide sequence ID" value="XM_001031792.1"/>
</dbReference>
<dbReference type="AlphaFoldDB" id="I7MFQ5"/>
<name>I7MFQ5_TETTS</name>
<evidence type="ECO:0000313" key="1">
    <source>
        <dbReference type="EMBL" id="EAR84129.1"/>
    </source>
</evidence>
<dbReference type="HOGENOM" id="CLU_786400_0_0_1"/>
<reference evidence="2" key="1">
    <citation type="journal article" date="2006" name="PLoS Biol.">
        <title>Macronuclear genome sequence of the ciliate Tetrahymena thermophila, a model eukaryote.</title>
        <authorList>
            <person name="Eisen J.A."/>
            <person name="Coyne R.S."/>
            <person name="Wu M."/>
            <person name="Wu D."/>
            <person name="Thiagarajan M."/>
            <person name="Wortman J.R."/>
            <person name="Badger J.H."/>
            <person name="Ren Q."/>
            <person name="Amedeo P."/>
            <person name="Jones K.M."/>
            <person name="Tallon L.J."/>
            <person name="Delcher A.L."/>
            <person name="Salzberg S.L."/>
            <person name="Silva J.C."/>
            <person name="Haas B.J."/>
            <person name="Majoros W.H."/>
            <person name="Farzad M."/>
            <person name="Carlton J.M."/>
            <person name="Smith R.K. Jr."/>
            <person name="Garg J."/>
            <person name="Pearlman R.E."/>
            <person name="Karrer K.M."/>
            <person name="Sun L."/>
            <person name="Manning G."/>
            <person name="Elde N.C."/>
            <person name="Turkewitz A.P."/>
            <person name="Asai D.J."/>
            <person name="Wilkes D.E."/>
            <person name="Wang Y."/>
            <person name="Cai H."/>
            <person name="Collins K."/>
            <person name="Stewart B.A."/>
            <person name="Lee S.R."/>
            <person name="Wilamowska K."/>
            <person name="Weinberg Z."/>
            <person name="Ruzzo W.L."/>
            <person name="Wloga D."/>
            <person name="Gaertig J."/>
            <person name="Frankel J."/>
            <person name="Tsao C.-C."/>
            <person name="Gorovsky M.A."/>
            <person name="Keeling P.J."/>
            <person name="Waller R.F."/>
            <person name="Patron N.J."/>
            <person name="Cherry J.M."/>
            <person name="Stover N.A."/>
            <person name="Krieger C.J."/>
            <person name="del Toro C."/>
            <person name="Ryder H.F."/>
            <person name="Williamson S.C."/>
            <person name="Barbeau R.A."/>
            <person name="Hamilton E.P."/>
            <person name="Orias E."/>
        </authorList>
    </citation>
    <scope>NUCLEOTIDE SEQUENCE [LARGE SCALE GENOMIC DNA]</scope>
    <source>
        <strain evidence="2">SB210</strain>
    </source>
</reference>
<accession>I7MFQ5</accession>
<protein>
    <submittedName>
        <fullName evidence="1">Uncharacterized protein</fullName>
    </submittedName>
</protein>
<organism evidence="1 2">
    <name type="scientific">Tetrahymena thermophila (strain SB210)</name>
    <dbReference type="NCBI Taxonomy" id="312017"/>
    <lineage>
        <taxon>Eukaryota</taxon>
        <taxon>Sar</taxon>
        <taxon>Alveolata</taxon>
        <taxon>Ciliophora</taxon>
        <taxon>Intramacronucleata</taxon>
        <taxon>Oligohymenophorea</taxon>
        <taxon>Hymenostomatida</taxon>
        <taxon>Tetrahymenina</taxon>
        <taxon>Tetrahymenidae</taxon>
        <taxon>Tetrahymena</taxon>
    </lineage>
</organism>